<dbReference type="CDD" id="cd03214">
    <property type="entry name" value="ABC_Iron-Siderophores_B12_Hemin"/>
    <property type="match status" value="1"/>
</dbReference>
<evidence type="ECO:0000259" key="4">
    <source>
        <dbReference type="PROSITE" id="PS50893"/>
    </source>
</evidence>
<name>A0AA90SPU4_9ACTN</name>
<reference evidence="5" key="1">
    <citation type="submission" date="2023-08" db="EMBL/GenBank/DDBJ databases">
        <title>The draft genome of Tsukamurella strandjordii strain 050030.</title>
        <authorList>
            <person name="Zhao F."/>
            <person name="Feng Y."/>
            <person name="Zong Z."/>
        </authorList>
    </citation>
    <scope>NUCLEOTIDE SEQUENCE</scope>
    <source>
        <strain evidence="5">050030</strain>
    </source>
</reference>
<dbReference type="GO" id="GO:0016887">
    <property type="term" value="F:ATP hydrolysis activity"/>
    <property type="evidence" value="ECO:0007669"/>
    <property type="project" value="InterPro"/>
</dbReference>
<dbReference type="SUPFAM" id="SSF52540">
    <property type="entry name" value="P-loop containing nucleoside triphosphate hydrolases"/>
    <property type="match status" value="1"/>
</dbReference>
<gene>
    <name evidence="5" type="ORF">Q7X28_04635</name>
</gene>
<dbReference type="Pfam" id="PF00005">
    <property type="entry name" value="ABC_tran"/>
    <property type="match status" value="1"/>
</dbReference>
<accession>A0AA90SPU4</accession>
<dbReference type="InterPro" id="IPR003593">
    <property type="entry name" value="AAA+_ATPase"/>
</dbReference>
<dbReference type="PANTHER" id="PTHR42794">
    <property type="entry name" value="HEMIN IMPORT ATP-BINDING PROTEIN HMUV"/>
    <property type="match status" value="1"/>
</dbReference>
<dbReference type="PROSITE" id="PS00211">
    <property type="entry name" value="ABC_TRANSPORTER_1"/>
    <property type="match status" value="1"/>
</dbReference>
<protein>
    <submittedName>
        <fullName evidence="5">ABC transporter ATP-binding protein</fullName>
    </submittedName>
</protein>
<dbReference type="GO" id="GO:0005524">
    <property type="term" value="F:ATP binding"/>
    <property type="evidence" value="ECO:0007669"/>
    <property type="project" value="UniProtKB-KW"/>
</dbReference>
<evidence type="ECO:0000256" key="3">
    <source>
        <dbReference type="ARBA" id="ARBA00022840"/>
    </source>
</evidence>
<dbReference type="RefSeq" id="WP_305110462.1">
    <property type="nucleotide sequence ID" value="NZ_JAUTIX010000002.1"/>
</dbReference>
<dbReference type="SMART" id="SM00382">
    <property type="entry name" value="AAA"/>
    <property type="match status" value="1"/>
</dbReference>
<keyword evidence="6" id="KW-1185">Reference proteome</keyword>
<evidence type="ECO:0000313" key="6">
    <source>
        <dbReference type="Proteomes" id="UP001178281"/>
    </source>
</evidence>
<dbReference type="EMBL" id="JAUTIX010000002">
    <property type="protein sequence ID" value="MDP0397206.1"/>
    <property type="molecule type" value="Genomic_DNA"/>
</dbReference>
<dbReference type="InterPro" id="IPR003439">
    <property type="entry name" value="ABC_transporter-like_ATP-bd"/>
</dbReference>
<dbReference type="PANTHER" id="PTHR42794:SF2">
    <property type="entry name" value="ABC TRANSPORTER ATP-BINDING PROTEIN"/>
    <property type="match status" value="1"/>
</dbReference>
<organism evidence="5 6">
    <name type="scientific">Tsukamurella strandjordii</name>
    <dbReference type="NCBI Taxonomy" id="147577"/>
    <lineage>
        <taxon>Bacteria</taxon>
        <taxon>Bacillati</taxon>
        <taxon>Actinomycetota</taxon>
        <taxon>Actinomycetes</taxon>
        <taxon>Mycobacteriales</taxon>
        <taxon>Tsukamurellaceae</taxon>
        <taxon>Tsukamurella</taxon>
    </lineage>
</organism>
<dbReference type="InterPro" id="IPR027417">
    <property type="entry name" value="P-loop_NTPase"/>
</dbReference>
<proteinExistence type="predicted"/>
<dbReference type="Proteomes" id="UP001178281">
    <property type="component" value="Unassembled WGS sequence"/>
</dbReference>
<keyword evidence="3 5" id="KW-0067">ATP-binding</keyword>
<comment type="caution">
    <text evidence="5">The sequence shown here is derived from an EMBL/GenBank/DDBJ whole genome shotgun (WGS) entry which is preliminary data.</text>
</comment>
<keyword evidence="2" id="KW-0547">Nucleotide-binding</keyword>
<dbReference type="AlphaFoldDB" id="A0AA90SPU4"/>
<dbReference type="InterPro" id="IPR017871">
    <property type="entry name" value="ABC_transporter-like_CS"/>
</dbReference>
<feature type="domain" description="ABC transporter" evidence="4">
    <location>
        <begin position="3"/>
        <end position="234"/>
    </location>
</feature>
<keyword evidence="1" id="KW-0813">Transport</keyword>
<dbReference type="PROSITE" id="PS50893">
    <property type="entry name" value="ABC_TRANSPORTER_2"/>
    <property type="match status" value="1"/>
</dbReference>
<evidence type="ECO:0000313" key="5">
    <source>
        <dbReference type="EMBL" id="MDP0397206.1"/>
    </source>
</evidence>
<evidence type="ECO:0000256" key="2">
    <source>
        <dbReference type="ARBA" id="ARBA00022741"/>
    </source>
</evidence>
<dbReference type="Gene3D" id="3.40.50.300">
    <property type="entry name" value="P-loop containing nucleotide triphosphate hydrolases"/>
    <property type="match status" value="1"/>
</dbReference>
<evidence type="ECO:0000256" key="1">
    <source>
        <dbReference type="ARBA" id="ARBA00022448"/>
    </source>
</evidence>
<dbReference type="FunFam" id="3.40.50.300:FF:000134">
    <property type="entry name" value="Iron-enterobactin ABC transporter ATP-binding protein"/>
    <property type="match status" value="1"/>
</dbReference>
<sequence length="263" mass="27709">MRVEYSGVDVAIGGARIVAGVSLAAAAGEFIGVVGPNGSGKSTLLRCVYRVLKPHAGTVTVDGADVTAVSLAENARQVAAVMQHAPFDIGFTGREIVDTGRLPHRRRGLSSAVHDAAVDRALATAGAEPFAHRQFGTLSGGEAQRVLIARAFAQEPKVLVLDEPTNHLDVRHQFAVLSAARDLGVTVIAVLHDLNLAAQYCDRLYVLTDGVLACSGTPAEIITPATIEQHFGIGAHVVSHPRLRVPQVIFDELSPPPTNRNDS</sequence>